<reference evidence="2 3" key="1">
    <citation type="journal article" date="2021" name="Elife">
        <title>Chloroplast acquisition without the gene transfer in kleptoplastic sea slugs, Plakobranchus ocellatus.</title>
        <authorList>
            <person name="Maeda T."/>
            <person name="Takahashi S."/>
            <person name="Yoshida T."/>
            <person name="Shimamura S."/>
            <person name="Takaki Y."/>
            <person name="Nagai Y."/>
            <person name="Toyoda A."/>
            <person name="Suzuki Y."/>
            <person name="Arimoto A."/>
            <person name="Ishii H."/>
            <person name="Satoh N."/>
            <person name="Nishiyama T."/>
            <person name="Hasebe M."/>
            <person name="Maruyama T."/>
            <person name="Minagawa J."/>
            <person name="Obokata J."/>
            <person name="Shigenobu S."/>
        </authorList>
    </citation>
    <scope>NUCLEOTIDE SEQUENCE [LARGE SCALE GENOMIC DNA]</scope>
</reference>
<proteinExistence type="predicted"/>
<dbReference type="AlphaFoldDB" id="A0AAV4FI11"/>
<organism evidence="2 3">
    <name type="scientific">Elysia marginata</name>
    <dbReference type="NCBI Taxonomy" id="1093978"/>
    <lineage>
        <taxon>Eukaryota</taxon>
        <taxon>Metazoa</taxon>
        <taxon>Spiralia</taxon>
        <taxon>Lophotrochozoa</taxon>
        <taxon>Mollusca</taxon>
        <taxon>Gastropoda</taxon>
        <taxon>Heterobranchia</taxon>
        <taxon>Euthyneura</taxon>
        <taxon>Panpulmonata</taxon>
        <taxon>Sacoglossa</taxon>
        <taxon>Placobranchoidea</taxon>
        <taxon>Plakobranchidae</taxon>
        <taxon>Elysia</taxon>
    </lineage>
</organism>
<sequence>MASLCRTPLVAALCLALTFKLSNGQFPIGFGMGMGMGPGLGMGFGAGLGMGLGGFGPQYSGFYDDDDDDFDDEEDYGKNAYIFSLRNQGFPLKKRTQSH</sequence>
<evidence type="ECO:0000256" key="1">
    <source>
        <dbReference type="SAM" id="SignalP"/>
    </source>
</evidence>
<keyword evidence="1" id="KW-0732">Signal</keyword>
<protein>
    <submittedName>
        <fullName evidence="2">Uncharacterized protein</fullName>
    </submittedName>
</protein>
<gene>
    <name evidence="2" type="ORF">ElyMa_002119600</name>
</gene>
<name>A0AAV4FI11_9GAST</name>
<feature type="signal peptide" evidence="1">
    <location>
        <begin position="1"/>
        <end position="24"/>
    </location>
</feature>
<feature type="chain" id="PRO_5043315730" evidence="1">
    <location>
        <begin position="25"/>
        <end position="99"/>
    </location>
</feature>
<dbReference type="EMBL" id="BMAT01004401">
    <property type="protein sequence ID" value="GFR72694.1"/>
    <property type="molecule type" value="Genomic_DNA"/>
</dbReference>
<keyword evidence="3" id="KW-1185">Reference proteome</keyword>
<evidence type="ECO:0000313" key="3">
    <source>
        <dbReference type="Proteomes" id="UP000762676"/>
    </source>
</evidence>
<evidence type="ECO:0000313" key="2">
    <source>
        <dbReference type="EMBL" id="GFR72694.1"/>
    </source>
</evidence>
<accession>A0AAV4FI11</accession>
<dbReference type="Proteomes" id="UP000762676">
    <property type="component" value="Unassembled WGS sequence"/>
</dbReference>
<comment type="caution">
    <text evidence="2">The sequence shown here is derived from an EMBL/GenBank/DDBJ whole genome shotgun (WGS) entry which is preliminary data.</text>
</comment>